<proteinExistence type="predicted"/>
<sequence length="329" mass="37755">MSESLSSESASIRKRTTETGPANQDNVVRSLIWFEDGSIIIQATSTQFRVHKSVLSRNSRFFRDLFTVPQPKNEPTIEGCAIVHVADDPDDWQHVLEILYDNVKAYKSTRVVSLPMISGMLRLGRKYELDHLREEAIERLREDLPPTLILWDSQFGPNNKRTRPFTYEIFDLIDVLLDSGVQSLLPVAYYTCLSQYSLEQILEGLALADRPLLNLPLQAKISLALGRDALSRAITYSLDWLKENSLEGCSNRPSCTIARTLYLESAIRYWHAVLLFRPLGWAVWHNGHTIFCASCAQRVAKKIEASRQKVWEELPVYFRLPKWDDLKDD</sequence>
<evidence type="ECO:0000259" key="2">
    <source>
        <dbReference type="PROSITE" id="PS50097"/>
    </source>
</evidence>
<dbReference type="Gene3D" id="3.30.710.10">
    <property type="entry name" value="Potassium Channel Kv1.1, Chain A"/>
    <property type="match status" value="1"/>
</dbReference>
<dbReference type="OrthoDB" id="3217871at2759"/>
<dbReference type="HOGENOM" id="CLU_033082_3_2_1"/>
<dbReference type="SMART" id="SM00225">
    <property type="entry name" value="BTB"/>
    <property type="match status" value="1"/>
</dbReference>
<dbReference type="Pfam" id="PF00651">
    <property type="entry name" value="BTB"/>
    <property type="match status" value="1"/>
</dbReference>
<dbReference type="InterPro" id="IPR000210">
    <property type="entry name" value="BTB/POZ_dom"/>
</dbReference>
<dbReference type="InterPro" id="IPR011333">
    <property type="entry name" value="SKP1/BTB/POZ_sf"/>
</dbReference>
<name>A0A067SKD4_GALM3</name>
<evidence type="ECO:0000313" key="4">
    <source>
        <dbReference type="Proteomes" id="UP000027222"/>
    </source>
</evidence>
<evidence type="ECO:0000256" key="1">
    <source>
        <dbReference type="SAM" id="MobiDB-lite"/>
    </source>
</evidence>
<gene>
    <name evidence="3" type="ORF">GALMADRAFT_146439</name>
</gene>
<feature type="domain" description="BTB" evidence="2">
    <location>
        <begin position="35"/>
        <end position="108"/>
    </location>
</feature>
<dbReference type="EMBL" id="KL142409">
    <property type="protein sequence ID" value="KDR68189.1"/>
    <property type="molecule type" value="Genomic_DNA"/>
</dbReference>
<reference evidence="4" key="1">
    <citation type="journal article" date="2014" name="Proc. Natl. Acad. Sci. U.S.A.">
        <title>Extensive sampling of basidiomycete genomes demonstrates inadequacy of the white-rot/brown-rot paradigm for wood decay fungi.</title>
        <authorList>
            <person name="Riley R."/>
            <person name="Salamov A.A."/>
            <person name="Brown D.W."/>
            <person name="Nagy L.G."/>
            <person name="Floudas D."/>
            <person name="Held B.W."/>
            <person name="Levasseur A."/>
            <person name="Lombard V."/>
            <person name="Morin E."/>
            <person name="Otillar R."/>
            <person name="Lindquist E.A."/>
            <person name="Sun H."/>
            <person name="LaButti K.M."/>
            <person name="Schmutz J."/>
            <person name="Jabbour D."/>
            <person name="Luo H."/>
            <person name="Baker S.E."/>
            <person name="Pisabarro A.G."/>
            <person name="Walton J.D."/>
            <person name="Blanchette R.A."/>
            <person name="Henrissat B."/>
            <person name="Martin F."/>
            <person name="Cullen D."/>
            <person name="Hibbett D.S."/>
            <person name="Grigoriev I.V."/>
        </authorList>
    </citation>
    <scope>NUCLEOTIDE SEQUENCE [LARGE SCALE GENOMIC DNA]</scope>
    <source>
        <strain evidence="4">CBS 339.88</strain>
    </source>
</reference>
<evidence type="ECO:0000313" key="3">
    <source>
        <dbReference type="EMBL" id="KDR68189.1"/>
    </source>
</evidence>
<feature type="region of interest" description="Disordered" evidence="1">
    <location>
        <begin position="1"/>
        <end position="21"/>
    </location>
</feature>
<dbReference type="CDD" id="cd18186">
    <property type="entry name" value="BTB_POZ_ZBTB_KLHL-like"/>
    <property type="match status" value="1"/>
</dbReference>
<accession>A0A067SKD4</accession>
<dbReference type="AlphaFoldDB" id="A0A067SKD4"/>
<keyword evidence="4" id="KW-1185">Reference proteome</keyword>
<dbReference type="STRING" id="685588.A0A067SKD4"/>
<dbReference type="PROSITE" id="PS50097">
    <property type="entry name" value="BTB"/>
    <property type="match status" value="1"/>
</dbReference>
<dbReference type="Proteomes" id="UP000027222">
    <property type="component" value="Unassembled WGS sequence"/>
</dbReference>
<protein>
    <recommendedName>
        <fullName evidence="2">BTB domain-containing protein</fullName>
    </recommendedName>
</protein>
<dbReference type="SUPFAM" id="SSF54695">
    <property type="entry name" value="POZ domain"/>
    <property type="match status" value="1"/>
</dbReference>
<feature type="compositionally biased region" description="Low complexity" evidence="1">
    <location>
        <begin position="1"/>
        <end position="10"/>
    </location>
</feature>
<organism evidence="3 4">
    <name type="scientific">Galerina marginata (strain CBS 339.88)</name>
    <dbReference type="NCBI Taxonomy" id="685588"/>
    <lineage>
        <taxon>Eukaryota</taxon>
        <taxon>Fungi</taxon>
        <taxon>Dikarya</taxon>
        <taxon>Basidiomycota</taxon>
        <taxon>Agaricomycotina</taxon>
        <taxon>Agaricomycetes</taxon>
        <taxon>Agaricomycetidae</taxon>
        <taxon>Agaricales</taxon>
        <taxon>Agaricineae</taxon>
        <taxon>Strophariaceae</taxon>
        <taxon>Galerina</taxon>
    </lineage>
</organism>